<comment type="caution">
    <text evidence="1">The sequence shown here is derived from an EMBL/GenBank/DDBJ whole genome shotgun (WGS) entry which is preliminary data.</text>
</comment>
<name>A0A8H5ZT25_PETAA</name>
<dbReference type="EMBL" id="SPNV01000483">
    <property type="protein sequence ID" value="KAF5855187.1"/>
    <property type="molecule type" value="Genomic_DNA"/>
</dbReference>
<evidence type="ECO:0008006" key="3">
    <source>
        <dbReference type="Google" id="ProtNLM"/>
    </source>
</evidence>
<reference evidence="1 2" key="1">
    <citation type="submission" date="2019-04" db="EMBL/GenBank/DDBJ databases">
        <title>Aspergillus burnettii sp. nov., novel species from soil in southeast Queensland.</title>
        <authorList>
            <person name="Gilchrist C.L.M."/>
            <person name="Pitt J.I."/>
            <person name="Lange L."/>
            <person name="Lacey H.J."/>
            <person name="Vuong D."/>
            <person name="Midgley D.J."/>
            <person name="Greenfield P."/>
            <person name="Bradbury M."/>
            <person name="Lacey E."/>
            <person name="Busk P.K."/>
            <person name="Pilgaard B."/>
            <person name="Chooi Y.H."/>
            <person name="Piggott A.M."/>
        </authorList>
    </citation>
    <scope>NUCLEOTIDE SEQUENCE [LARGE SCALE GENOMIC DNA]</scope>
    <source>
        <strain evidence="1 2">FRR 5400</strain>
    </source>
</reference>
<organism evidence="1 2">
    <name type="scientific">Petromyces alliaceus</name>
    <name type="common">Aspergillus alliaceus</name>
    <dbReference type="NCBI Taxonomy" id="209559"/>
    <lineage>
        <taxon>Eukaryota</taxon>
        <taxon>Fungi</taxon>
        <taxon>Dikarya</taxon>
        <taxon>Ascomycota</taxon>
        <taxon>Pezizomycotina</taxon>
        <taxon>Eurotiomycetes</taxon>
        <taxon>Eurotiomycetidae</taxon>
        <taxon>Eurotiales</taxon>
        <taxon>Aspergillaceae</taxon>
        <taxon>Aspergillus</taxon>
        <taxon>Aspergillus subgen. Circumdati</taxon>
    </lineage>
</organism>
<protein>
    <recommendedName>
        <fullName evidence="3">Arrestin-like N-terminal domain-containing protein</fullName>
    </recommendedName>
</protein>
<dbReference type="Proteomes" id="UP000541154">
    <property type="component" value="Unassembled WGS sequence"/>
</dbReference>
<proteinExistence type="predicted"/>
<evidence type="ECO:0000313" key="2">
    <source>
        <dbReference type="Proteomes" id="UP000541154"/>
    </source>
</evidence>
<dbReference type="Gene3D" id="2.60.40.640">
    <property type="match status" value="1"/>
</dbReference>
<dbReference type="InterPro" id="IPR014752">
    <property type="entry name" value="Arrestin-like_C"/>
</dbReference>
<gene>
    <name evidence="1" type="ORF">ETB97_009741</name>
</gene>
<accession>A0A8H5ZT25</accession>
<sequence>MKWASVTSRDLASPFKRSVPRVTTTIKVSEPKQGYTTWDLIEGTITVTVNDETAFDNINITFEGPAFVNPKSSTPVHKAEYHTSRTFAGGRCYTYPFKFVIPGELPMRSCIHNGDEASAPKSHAELPPTMHLENDSQLCCISYLIRATVFRKDVGNGHDVEGGRKSPALGRLTLVAPAARVGQYTALKHSSATNLGTRIYVQLRFDPVGDAQLPRLRTLYSTLKASTTFNAKLDAGPRAVGEIAPDPRYEGAHVKTTSLPSIDVSSIRWVKYGSSRFPGSLGSQYPFASSSNTREPTNSSSYGDGLYYTASIIIPIVRPGSNAFFADVPFVPRLSHLPSRS</sequence>
<keyword evidence="2" id="KW-1185">Reference proteome</keyword>
<dbReference type="AlphaFoldDB" id="A0A8H5ZT25"/>
<evidence type="ECO:0000313" key="1">
    <source>
        <dbReference type="EMBL" id="KAF5855187.1"/>
    </source>
</evidence>